<dbReference type="InterPro" id="IPR050902">
    <property type="entry name" value="ABC_Transporter_SBP"/>
</dbReference>
<dbReference type="AlphaFoldDB" id="A0A7U4DQM3"/>
<feature type="domain" description="Fe/B12 periplasmic-binding" evidence="2">
    <location>
        <begin position="49"/>
        <end position="303"/>
    </location>
</feature>
<feature type="signal peptide" evidence="1">
    <location>
        <begin position="1"/>
        <end position="26"/>
    </location>
</feature>
<evidence type="ECO:0000313" key="4">
    <source>
        <dbReference type="Proteomes" id="UP000006365"/>
    </source>
</evidence>
<dbReference type="PROSITE" id="PS50983">
    <property type="entry name" value="FE_B12_PBP"/>
    <property type="match status" value="1"/>
</dbReference>
<dbReference type="PANTHER" id="PTHR30535">
    <property type="entry name" value="VITAMIN B12-BINDING PROTEIN"/>
    <property type="match status" value="1"/>
</dbReference>
<dbReference type="Pfam" id="PF01955">
    <property type="entry name" value="CbiZ"/>
    <property type="match status" value="1"/>
</dbReference>
<dbReference type="InterPro" id="IPR002808">
    <property type="entry name" value="AdoCbi_amidolase"/>
</dbReference>
<evidence type="ECO:0000259" key="2">
    <source>
        <dbReference type="PROSITE" id="PS50983"/>
    </source>
</evidence>
<dbReference type="RefSeq" id="WP_015725779.1">
    <property type="nucleotide sequence ID" value="NC_014972.1"/>
</dbReference>
<keyword evidence="4" id="KW-1185">Reference proteome</keyword>
<accession>A0A7U4DQM3</accession>
<name>A0A7U4DQM3_DESPD</name>
<organism evidence="3 4">
    <name type="scientific">Desulfobulbus propionicus (strain ATCC 33891 / DSM 2032 / VKM B-1956 / 1pr3)</name>
    <dbReference type="NCBI Taxonomy" id="577650"/>
    <lineage>
        <taxon>Bacteria</taxon>
        <taxon>Pseudomonadati</taxon>
        <taxon>Thermodesulfobacteriota</taxon>
        <taxon>Desulfobulbia</taxon>
        <taxon>Desulfobulbales</taxon>
        <taxon>Desulfobulbaceae</taxon>
        <taxon>Desulfobulbus</taxon>
    </lineage>
</organism>
<gene>
    <name evidence="3" type="ordered locus">Despr_3122</name>
</gene>
<keyword evidence="1" id="KW-0732">Signal</keyword>
<dbReference type="EMBL" id="CP002364">
    <property type="protein sequence ID" value="ADW19254.1"/>
    <property type="molecule type" value="Genomic_DNA"/>
</dbReference>
<dbReference type="InterPro" id="IPR002491">
    <property type="entry name" value="ABC_transptr_periplasmic_BD"/>
</dbReference>
<dbReference type="PANTHER" id="PTHR30535:SF34">
    <property type="entry name" value="MOLYBDATE-BINDING PROTEIN MOLA"/>
    <property type="match status" value="1"/>
</dbReference>
<dbReference type="KEGG" id="dpr:Despr_3122"/>
<dbReference type="Gene3D" id="3.40.50.1980">
    <property type="entry name" value="Nitrogenase molybdenum iron protein domain"/>
    <property type="match status" value="2"/>
</dbReference>
<reference evidence="3 4" key="1">
    <citation type="journal article" date="2011" name="Stand. Genomic Sci.">
        <title>Complete genome sequence of Desulfobulbus propionicus type strain (1pr3).</title>
        <authorList>
            <person name="Pagani I."/>
            <person name="Lapidus A."/>
            <person name="Nolan M."/>
            <person name="Lucas S."/>
            <person name="Hammon N."/>
            <person name="Deshpande S."/>
            <person name="Cheng J.F."/>
            <person name="Chertkov O."/>
            <person name="Davenport K."/>
            <person name="Tapia R."/>
            <person name="Han C."/>
            <person name="Goodwin L."/>
            <person name="Pitluck S."/>
            <person name="Liolios K."/>
            <person name="Mavromatis K."/>
            <person name="Ivanova N."/>
            <person name="Mikhailova N."/>
            <person name="Pati A."/>
            <person name="Chen A."/>
            <person name="Palaniappan K."/>
            <person name="Land M."/>
            <person name="Hauser L."/>
            <person name="Chang Y.J."/>
            <person name="Jeffries C.D."/>
            <person name="Detter J.C."/>
            <person name="Brambilla E."/>
            <person name="Kannan K.P."/>
            <person name="Djao O.D."/>
            <person name="Rohde M."/>
            <person name="Pukall R."/>
            <person name="Spring S."/>
            <person name="Goker M."/>
            <person name="Sikorski J."/>
            <person name="Woyke T."/>
            <person name="Bristow J."/>
            <person name="Eisen J.A."/>
            <person name="Markowitz V."/>
            <person name="Hugenholtz P."/>
            <person name="Kyrpides N.C."/>
            <person name="Klenk H.P."/>
        </authorList>
    </citation>
    <scope>NUCLEOTIDE SEQUENCE [LARGE SCALE GENOMIC DNA]</scope>
    <source>
        <strain evidence="4">ATCC 33891 / DSM 2032 / 1pr3</strain>
    </source>
</reference>
<dbReference type="Pfam" id="PF01497">
    <property type="entry name" value="Peripla_BP_2"/>
    <property type="match status" value="1"/>
</dbReference>
<dbReference type="SUPFAM" id="SSF53807">
    <property type="entry name" value="Helical backbone' metal receptor"/>
    <property type="match status" value="1"/>
</dbReference>
<protein>
    <recommendedName>
        <fullName evidence="2">Fe/B12 periplasmic-binding domain-containing protein</fullName>
    </recommendedName>
</protein>
<sequence length="680" mass="73277">MRPLALFTHVLLVLLLCAVAVCDTQAGQYPHAFKDSLGREVSLTSPPQRVVCLLSSVTDLLFELDRTEFLVGLSRQDLLNHSALRVPSMGSFFQPDLAAISNAKPDLIIASTSQQAMLQPWLDDPQQHTKVLFFREGSLEEGFARMAQIGTLVEREQQAQAIINRNREQIGLVQARLKQMPPEQRKRVARVVAGNDGISCPGDDSFQNEMIAAAGGIAPQWAKNGGFVEVDVTSWQAFNPQMIYGCDRNMEAVHKMLAQEGWKEVEAVRNRAITQLPCSIACQVTPHVGAAVQWLAASFYPELMADVAKAVSNNTVQGERPLNLDLPYVASAKVVNHRVNDADFKSLVLRFTTPQTVLSTTEGNAQAVQAVGNTSVPMHASLGHMAFGVEQVRKDVAANLGYTPATYTGMMTGADMDNLSMQVRREGDLEAVALVTAGTRGNAQRMSKDVGYAHASGTINILLLTNRTLASEAMARVIITATEAKTAALLDLDIRSTALPWPYPATGTGTDSMIVVQGEGPLVRYTGGHAKIGELIAKAVHAGVTEALIGQNGIKAGRNVLQRLDERKLSLERLVQLYPSTLPPQELERRLERALEEPAIAGFIETALAISDASGSGQIANLTAFERMCSAMSEQLTGTTTLVPATINTPDLLPPVMARVFGLLVAGLSTGPTTSKESQP</sequence>
<dbReference type="GO" id="GO:0071281">
    <property type="term" value="P:cellular response to iron ion"/>
    <property type="evidence" value="ECO:0007669"/>
    <property type="project" value="TreeGrafter"/>
</dbReference>
<proteinExistence type="predicted"/>
<feature type="chain" id="PRO_5030540466" description="Fe/B12 periplasmic-binding domain-containing protein" evidence="1">
    <location>
        <begin position="27"/>
        <end position="680"/>
    </location>
</feature>
<evidence type="ECO:0000256" key="1">
    <source>
        <dbReference type="SAM" id="SignalP"/>
    </source>
</evidence>
<evidence type="ECO:0000313" key="3">
    <source>
        <dbReference type="EMBL" id="ADW19254.1"/>
    </source>
</evidence>
<dbReference type="Proteomes" id="UP000006365">
    <property type="component" value="Chromosome"/>
</dbReference>